<dbReference type="Proteomes" id="UP000215999">
    <property type="component" value="Unassembled WGS sequence"/>
</dbReference>
<dbReference type="Pfam" id="PF13860">
    <property type="entry name" value="FlgD_ig"/>
    <property type="match status" value="1"/>
</dbReference>
<evidence type="ECO:0000313" key="3">
    <source>
        <dbReference type="Proteomes" id="UP000215999"/>
    </source>
</evidence>
<dbReference type="EMBL" id="NOIF01000188">
    <property type="protein sequence ID" value="OZS42090.1"/>
    <property type="molecule type" value="Genomic_DNA"/>
</dbReference>
<dbReference type="InterPro" id="IPR022409">
    <property type="entry name" value="PKD/Chitinase_dom"/>
</dbReference>
<protein>
    <recommendedName>
        <fullName evidence="1">PKD domain-containing protein</fullName>
    </recommendedName>
</protein>
<dbReference type="SMART" id="SM00089">
    <property type="entry name" value="PKD"/>
    <property type="match status" value="2"/>
</dbReference>
<accession>A0ABX4FU02</accession>
<dbReference type="InterPro" id="IPR000601">
    <property type="entry name" value="PKD_dom"/>
</dbReference>
<comment type="caution">
    <text evidence="2">The sequence shown here is derived from an EMBL/GenBank/DDBJ whole genome shotgun (WGS) entry which is preliminary data.</text>
</comment>
<name>A0ABX4FU02_9GAMM</name>
<dbReference type="SUPFAM" id="SSF49299">
    <property type="entry name" value="PKD domain"/>
    <property type="match status" value="2"/>
</dbReference>
<organism evidence="2 3">
    <name type="scientific">Photobacterium sanguinicancri</name>
    <dbReference type="NCBI Taxonomy" id="875932"/>
    <lineage>
        <taxon>Bacteria</taxon>
        <taxon>Pseudomonadati</taxon>
        <taxon>Pseudomonadota</taxon>
        <taxon>Gammaproteobacteria</taxon>
        <taxon>Vibrionales</taxon>
        <taxon>Vibrionaceae</taxon>
        <taxon>Photobacterium</taxon>
    </lineage>
</organism>
<gene>
    <name evidence="2" type="ORF">ASV53_20285</name>
</gene>
<dbReference type="PROSITE" id="PS50093">
    <property type="entry name" value="PKD"/>
    <property type="match status" value="1"/>
</dbReference>
<dbReference type="InterPro" id="IPR035986">
    <property type="entry name" value="PKD_dom_sf"/>
</dbReference>
<dbReference type="InterPro" id="IPR025965">
    <property type="entry name" value="FlgD/Vpr_Ig-like"/>
</dbReference>
<evidence type="ECO:0000313" key="2">
    <source>
        <dbReference type="EMBL" id="OZS42090.1"/>
    </source>
</evidence>
<evidence type="ECO:0000259" key="1">
    <source>
        <dbReference type="PROSITE" id="PS50093"/>
    </source>
</evidence>
<dbReference type="CDD" id="cd00146">
    <property type="entry name" value="PKD"/>
    <property type="match status" value="1"/>
</dbReference>
<dbReference type="Gene3D" id="2.60.40.4070">
    <property type="match status" value="2"/>
</dbReference>
<dbReference type="Pfam" id="PF18911">
    <property type="entry name" value="PKD_4"/>
    <property type="match status" value="1"/>
</dbReference>
<dbReference type="Gene3D" id="2.60.40.10">
    <property type="entry name" value="Immunoglobulins"/>
    <property type="match status" value="2"/>
</dbReference>
<reference evidence="2 3" key="1">
    <citation type="journal article" date="2016" name="Antonie Van Leeuwenhoek">
        <title>Photobacterium sanguinicancri sp. nov. isolated from marine animals.</title>
        <authorList>
            <person name="Gomez-Gil B."/>
            <person name="Roque A."/>
            <person name="Rotllant G."/>
            <person name="Romalde J.L."/>
            <person name="Doce A."/>
            <person name="Eggermont M."/>
            <person name="Defoirdt T."/>
        </authorList>
    </citation>
    <scope>NUCLEOTIDE SEQUENCE [LARGE SCALE GENOMIC DNA]</scope>
    <source>
        <strain evidence="2 3">CAIM 1827</strain>
    </source>
</reference>
<sequence length="499" mass="54432">MVQVNVKNGKPVVTASVDKTNGRVPLTVNFSSNATDNEGIESVEWDFDGDGSVDYHHSSAGKTSYVYETPGSYQAKVIVTDKLGTSTQLGLPNIEIRAAEPDAPEVMLNINKTSGKAPLSVVLSASFTHDKSVTVERMLWDFDGDGLTDATDGQAQSWVYRSAGTFYPSVTLVTSDGKSAKDVRKLAVQEQLTLTVEGSTLDPDAFDLATIHTTLSADMDVSLVIEDSHGAPVRTLVSWVKRGAGDYADKWDGSSNLGQILPQGDYYAVLKYRRDGQEYRLDLRPSTSGGAYNPRRNYIPSRFQPYDSNPLTITFTLPYPSEVTSFMGLYNTNTRLVTFSNREPLGAGTHTIVWNGIGDDGKPVKATSSNPFLFGIWGYKSGDNAIYIASGPKLSGFSANPAIAVPETHTDASDGHSHLQFTLTKPADIELVVSDNDTGLVVRRHIYQDAIKGEQNLRWDLKSDDGKLVSAGKYRLGLRAIDAKGFTSPYLYTVQRVYY</sequence>
<feature type="domain" description="PKD" evidence="1">
    <location>
        <begin position="11"/>
        <end position="87"/>
    </location>
</feature>
<proteinExistence type="predicted"/>
<dbReference type="InterPro" id="IPR013783">
    <property type="entry name" value="Ig-like_fold"/>
</dbReference>
<keyword evidence="3" id="KW-1185">Reference proteome</keyword>